<evidence type="ECO:0000256" key="3">
    <source>
        <dbReference type="ARBA" id="ARBA00022737"/>
    </source>
</evidence>
<evidence type="ECO:0000256" key="5">
    <source>
        <dbReference type="SAM" id="MobiDB-lite"/>
    </source>
</evidence>
<evidence type="ECO:0000259" key="6">
    <source>
        <dbReference type="Pfam" id="PF07657"/>
    </source>
</evidence>
<feature type="domain" description="Notch ligand N-terminal" evidence="6">
    <location>
        <begin position="143"/>
        <end position="254"/>
    </location>
</feature>
<dbReference type="GO" id="GO:0016020">
    <property type="term" value="C:membrane"/>
    <property type="evidence" value="ECO:0007669"/>
    <property type="project" value="UniProtKB-SubCell"/>
</dbReference>
<keyword evidence="4" id="KW-0472">Membrane</keyword>
<dbReference type="AlphaFoldDB" id="A0A8B7UB30"/>
<protein>
    <submittedName>
        <fullName evidence="7">F-box/LRR-repeat protein 19-like</fullName>
    </submittedName>
</protein>
<feature type="region of interest" description="Disordered" evidence="5">
    <location>
        <begin position="19"/>
        <end position="120"/>
    </location>
</feature>
<feature type="region of interest" description="Disordered" evidence="5">
    <location>
        <begin position="277"/>
        <end position="310"/>
    </location>
</feature>
<dbReference type="OrthoDB" id="283575at2759"/>
<dbReference type="RefSeq" id="XP_020015070.1">
    <property type="nucleotide sequence ID" value="XM_020159481.1"/>
</dbReference>
<keyword evidence="2" id="KW-0812">Transmembrane</keyword>
<feature type="compositionally biased region" description="Low complexity" evidence="5">
    <location>
        <begin position="37"/>
        <end position="55"/>
    </location>
</feature>
<dbReference type="Gene3D" id="2.60.40.3510">
    <property type="match status" value="1"/>
</dbReference>
<dbReference type="InterPro" id="IPR011651">
    <property type="entry name" value="Notch_ligand_N"/>
</dbReference>
<evidence type="ECO:0000313" key="7">
    <source>
        <dbReference type="RefSeq" id="XP_020015070.1"/>
    </source>
</evidence>
<keyword evidence="1" id="KW-0245">EGF-like domain</keyword>
<dbReference type="Pfam" id="PF07657">
    <property type="entry name" value="MNNL"/>
    <property type="match status" value="1"/>
</dbReference>
<evidence type="ECO:0000256" key="4">
    <source>
        <dbReference type="ARBA" id="ARBA00022989"/>
    </source>
</evidence>
<sequence length="418" mass="44054">MGERAVSLVPNLLAAVPGARARRAEAGTRRRRRRRVGTGPAAGARPQPAGAAAAPARPPRSPRALRSTPPAPPVLPPVRRRARRAGGHWRPARRPERARRRRRRRRGRGRGRGGDAGAGPGRLPRRLLLLLLALWVQAARPMGYFELQLSALRNVNGELLNGACCDGDGRTTRAGGCGHDECDTYVRVCLKEYQAKVTPTGPCSYGHGATPVLGGNSFYLPPAGAAGDRARARSRAGGDQDPGLVVIPFQFAWPVRAPLPRTPALPLRVLAPAAAPPAPAARPMRAGRAQTGRGRQGAPRGGRAGPGRVLCDPVRAWPRGRARAAGPTGSGAGSRWGGVAAARVRGGPRRVPALPLRVSVWVGRREAIGARQAAEACAPRVLGPVWGRLWRSGPGPKASLRPPCSFLDARGHGWAPGT</sequence>
<feature type="compositionally biased region" description="Basic residues" evidence="5">
    <location>
        <begin position="78"/>
        <end position="111"/>
    </location>
</feature>
<reference evidence="7" key="1">
    <citation type="submission" date="2025-08" db="UniProtKB">
        <authorList>
            <consortium name="RefSeq"/>
        </authorList>
    </citation>
    <scope>IDENTIFICATION</scope>
    <source>
        <tissue evidence="7">Leukocyte</tissue>
    </source>
</reference>
<accession>A0A8B7UB30</accession>
<gene>
    <name evidence="7" type="primary">LOC109683553</name>
</gene>
<evidence type="ECO:0000256" key="1">
    <source>
        <dbReference type="ARBA" id="ARBA00022536"/>
    </source>
</evidence>
<organism evidence="7">
    <name type="scientific">Castor canadensis</name>
    <name type="common">American beaver</name>
    <dbReference type="NCBI Taxonomy" id="51338"/>
    <lineage>
        <taxon>Eukaryota</taxon>
        <taxon>Metazoa</taxon>
        <taxon>Chordata</taxon>
        <taxon>Craniata</taxon>
        <taxon>Vertebrata</taxon>
        <taxon>Euteleostomi</taxon>
        <taxon>Mammalia</taxon>
        <taxon>Eutheria</taxon>
        <taxon>Euarchontoglires</taxon>
        <taxon>Glires</taxon>
        <taxon>Rodentia</taxon>
        <taxon>Castorimorpha</taxon>
        <taxon>Castoridae</taxon>
        <taxon>Castor</taxon>
    </lineage>
</organism>
<proteinExistence type="predicted"/>
<keyword evidence="3" id="KW-0677">Repeat</keyword>
<name>A0A8B7UB30_CASCN</name>
<dbReference type="KEGG" id="ccan:109683553"/>
<keyword evidence="4" id="KW-1133">Transmembrane helix</keyword>
<dbReference type="GO" id="GO:0007219">
    <property type="term" value="P:Notch signaling pathway"/>
    <property type="evidence" value="ECO:0007669"/>
    <property type="project" value="InterPro"/>
</dbReference>
<evidence type="ECO:0000256" key="2">
    <source>
        <dbReference type="ARBA" id="ARBA00022692"/>
    </source>
</evidence>
<feature type="compositionally biased region" description="Low complexity" evidence="5">
    <location>
        <begin position="281"/>
        <end position="298"/>
    </location>
</feature>